<dbReference type="EMBL" id="JOJR01000188">
    <property type="protein sequence ID" value="RCN42585.1"/>
    <property type="molecule type" value="Genomic_DNA"/>
</dbReference>
<dbReference type="AlphaFoldDB" id="A0A368GHW9"/>
<protein>
    <submittedName>
        <fullName evidence="2">Uncharacterized protein</fullName>
    </submittedName>
</protein>
<evidence type="ECO:0000256" key="1">
    <source>
        <dbReference type="SAM" id="Phobius"/>
    </source>
</evidence>
<keyword evidence="1" id="KW-0812">Transmembrane</keyword>
<gene>
    <name evidence="2" type="ORF">ANCCAN_11446</name>
</gene>
<evidence type="ECO:0000313" key="2">
    <source>
        <dbReference type="EMBL" id="RCN42585.1"/>
    </source>
</evidence>
<dbReference type="Proteomes" id="UP000252519">
    <property type="component" value="Unassembled WGS sequence"/>
</dbReference>
<keyword evidence="1" id="KW-0472">Membrane</keyword>
<dbReference type="OrthoDB" id="5861709at2759"/>
<name>A0A368GHW9_ANCCA</name>
<feature type="transmembrane region" description="Helical" evidence="1">
    <location>
        <begin position="25"/>
        <end position="44"/>
    </location>
</feature>
<keyword evidence="3" id="KW-1185">Reference proteome</keyword>
<evidence type="ECO:0000313" key="3">
    <source>
        <dbReference type="Proteomes" id="UP000252519"/>
    </source>
</evidence>
<keyword evidence="1" id="KW-1133">Transmembrane helix</keyword>
<comment type="caution">
    <text evidence="2">The sequence shown here is derived from an EMBL/GenBank/DDBJ whole genome shotgun (WGS) entry which is preliminary data.</text>
</comment>
<reference evidence="2 3" key="1">
    <citation type="submission" date="2014-10" db="EMBL/GenBank/DDBJ databases">
        <title>Draft genome of the hookworm Ancylostoma caninum.</title>
        <authorList>
            <person name="Mitreva M."/>
        </authorList>
    </citation>
    <scope>NUCLEOTIDE SEQUENCE [LARGE SCALE GENOMIC DNA]</scope>
    <source>
        <strain evidence="2 3">Baltimore</strain>
    </source>
</reference>
<organism evidence="2 3">
    <name type="scientific">Ancylostoma caninum</name>
    <name type="common">Dog hookworm</name>
    <dbReference type="NCBI Taxonomy" id="29170"/>
    <lineage>
        <taxon>Eukaryota</taxon>
        <taxon>Metazoa</taxon>
        <taxon>Ecdysozoa</taxon>
        <taxon>Nematoda</taxon>
        <taxon>Chromadorea</taxon>
        <taxon>Rhabditida</taxon>
        <taxon>Rhabditina</taxon>
        <taxon>Rhabditomorpha</taxon>
        <taxon>Strongyloidea</taxon>
        <taxon>Ancylostomatidae</taxon>
        <taxon>Ancylostomatinae</taxon>
        <taxon>Ancylostoma</taxon>
    </lineage>
</organism>
<accession>A0A368GHW9</accession>
<sequence length="73" mass="9015">MTIHFSVIYLQISKLEIAITQMTPWFFFYNAFLTYIHPWILLLFNGEIRRRLTSLSRCSRRNSNKFRIYFLYI</sequence>
<proteinExistence type="predicted"/>